<accession>A0A2W5FLS7</accession>
<evidence type="ECO:0000313" key="3">
    <source>
        <dbReference type="EMBL" id="PZP55963.1"/>
    </source>
</evidence>
<dbReference type="PANTHER" id="PTHR16138">
    <property type="entry name" value="MYCOPHENOLIC ACID ACYL-GLUCURONIDE ESTERASE, MITOCHONDRIAL"/>
    <property type="match status" value="1"/>
</dbReference>
<dbReference type="PANTHER" id="PTHR16138:SF7">
    <property type="entry name" value="PALMITOYL-PROTEIN THIOESTERASE ABHD10, MITOCHONDRIAL"/>
    <property type="match status" value="1"/>
</dbReference>
<feature type="non-terminal residue" evidence="3">
    <location>
        <position position="163"/>
    </location>
</feature>
<dbReference type="Pfam" id="PF12146">
    <property type="entry name" value="Hydrolase_4"/>
    <property type="match status" value="1"/>
</dbReference>
<evidence type="ECO:0000313" key="4">
    <source>
        <dbReference type="Proteomes" id="UP000249739"/>
    </source>
</evidence>
<comment type="caution">
    <text evidence="3">The sequence shown here is derived from an EMBL/GenBank/DDBJ whole genome shotgun (WGS) entry which is preliminary data.</text>
</comment>
<dbReference type="InterPro" id="IPR052382">
    <property type="entry name" value="ABHD10_acyl-thioesterase"/>
</dbReference>
<dbReference type="EMBL" id="QFOT01000043">
    <property type="protein sequence ID" value="PZP55963.1"/>
    <property type="molecule type" value="Genomic_DNA"/>
</dbReference>
<name>A0A2W5FLS7_9BACT</name>
<evidence type="ECO:0000256" key="1">
    <source>
        <dbReference type="ARBA" id="ARBA00022801"/>
    </source>
</evidence>
<keyword evidence="1 3" id="KW-0378">Hydrolase</keyword>
<organism evidence="3 4">
    <name type="scientific">Micavibrio aeruginosavorus</name>
    <dbReference type="NCBI Taxonomy" id="349221"/>
    <lineage>
        <taxon>Bacteria</taxon>
        <taxon>Pseudomonadati</taxon>
        <taxon>Bdellovibrionota</taxon>
        <taxon>Bdellovibrionia</taxon>
        <taxon>Bdellovibrionales</taxon>
        <taxon>Pseudobdellovibrionaceae</taxon>
        <taxon>Micavibrio</taxon>
    </lineage>
</organism>
<dbReference type="InterPro" id="IPR029058">
    <property type="entry name" value="AB_hydrolase_fold"/>
</dbReference>
<evidence type="ECO:0000259" key="2">
    <source>
        <dbReference type="Pfam" id="PF12146"/>
    </source>
</evidence>
<protein>
    <submittedName>
        <fullName evidence="3">Alpha/beta hydrolase</fullName>
    </submittedName>
</protein>
<sequence>MSQRLENLAFNYTQGEKDFPCLVFLPGFRSDMRGNKAQYLAQQCKKRGQSCLLLDYSGHGASGGKFEEGSIGQWTRDAIAIIDYATSGPLIVVGSSMGGWIALLVALARKDTVVGMVGIAAAPDFTRDIKKRLSDQYKNDLQLQGFFAVSSDYGEDLIVTKHL</sequence>
<dbReference type="AlphaFoldDB" id="A0A2W5FLS7"/>
<reference evidence="3 4" key="1">
    <citation type="submission" date="2017-08" db="EMBL/GenBank/DDBJ databases">
        <title>Infants hospitalized years apart are colonized by the same room-sourced microbial strains.</title>
        <authorList>
            <person name="Brooks B."/>
            <person name="Olm M.R."/>
            <person name="Firek B.A."/>
            <person name="Baker R."/>
            <person name="Thomas B.C."/>
            <person name="Morowitz M.J."/>
            <person name="Banfield J.F."/>
        </authorList>
    </citation>
    <scope>NUCLEOTIDE SEQUENCE [LARGE SCALE GENOMIC DNA]</scope>
    <source>
        <strain evidence="3">S2_006_000_R2_64</strain>
    </source>
</reference>
<feature type="domain" description="Serine aminopeptidase S33" evidence="2">
    <location>
        <begin position="23"/>
        <end position="125"/>
    </location>
</feature>
<dbReference type="Gene3D" id="3.40.50.1820">
    <property type="entry name" value="alpha/beta hydrolase"/>
    <property type="match status" value="1"/>
</dbReference>
<gene>
    <name evidence="3" type="ORF">DI586_05170</name>
</gene>
<dbReference type="SUPFAM" id="SSF53474">
    <property type="entry name" value="alpha/beta-Hydrolases"/>
    <property type="match status" value="1"/>
</dbReference>
<dbReference type="GO" id="GO:0004553">
    <property type="term" value="F:hydrolase activity, hydrolyzing O-glycosyl compounds"/>
    <property type="evidence" value="ECO:0007669"/>
    <property type="project" value="TreeGrafter"/>
</dbReference>
<dbReference type="InterPro" id="IPR022742">
    <property type="entry name" value="Hydrolase_4"/>
</dbReference>
<dbReference type="Proteomes" id="UP000249739">
    <property type="component" value="Unassembled WGS sequence"/>
</dbReference>
<proteinExistence type="predicted"/>